<dbReference type="Gene3D" id="3.30.200.20">
    <property type="entry name" value="Phosphorylase Kinase, domain 1"/>
    <property type="match status" value="1"/>
</dbReference>
<dbReference type="Gene3D" id="1.10.510.10">
    <property type="entry name" value="Transferase(Phosphotransferase) domain 1"/>
    <property type="match status" value="2"/>
</dbReference>
<keyword evidence="2" id="KW-1185">Reference proteome</keyword>
<dbReference type="PANTHER" id="PTHR27003:SF471">
    <property type="entry name" value="VASCULAR ENDOTHELIAL GROWTH FACTOR RECEPTOR 2 (VEGFR2)-RELATED"/>
    <property type="match status" value="1"/>
</dbReference>
<comment type="caution">
    <text evidence="1">The sequence shown here is derived from an EMBL/GenBank/DDBJ whole genome shotgun (WGS) entry which is preliminary data.</text>
</comment>
<dbReference type="Proteomes" id="UP000326396">
    <property type="component" value="Linkage Group LG4"/>
</dbReference>
<dbReference type="InterPro" id="IPR011009">
    <property type="entry name" value="Kinase-like_dom_sf"/>
</dbReference>
<evidence type="ECO:0008006" key="3">
    <source>
        <dbReference type="Google" id="ProtNLM"/>
    </source>
</evidence>
<dbReference type="GO" id="GO:0005886">
    <property type="term" value="C:plasma membrane"/>
    <property type="evidence" value="ECO:0007669"/>
    <property type="project" value="TreeGrafter"/>
</dbReference>
<name>A0A5N6N0Y7_9ASTR</name>
<organism evidence="1 2">
    <name type="scientific">Mikania micrantha</name>
    <name type="common">bitter vine</name>
    <dbReference type="NCBI Taxonomy" id="192012"/>
    <lineage>
        <taxon>Eukaryota</taxon>
        <taxon>Viridiplantae</taxon>
        <taxon>Streptophyta</taxon>
        <taxon>Embryophyta</taxon>
        <taxon>Tracheophyta</taxon>
        <taxon>Spermatophyta</taxon>
        <taxon>Magnoliopsida</taxon>
        <taxon>eudicotyledons</taxon>
        <taxon>Gunneridae</taxon>
        <taxon>Pentapetalae</taxon>
        <taxon>asterids</taxon>
        <taxon>campanulids</taxon>
        <taxon>Asterales</taxon>
        <taxon>Asteraceae</taxon>
        <taxon>Asteroideae</taxon>
        <taxon>Heliantheae alliance</taxon>
        <taxon>Eupatorieae</taxon>
        <taxon>Mikania</taxon>
    </lineage>
</organism>
<dbReference type="AlphaFoldDB" id="A0A5N6N0Y7"/>
<dbReference type="SUPFAM" id="SSF56112">
    <property type="entry name" value="Protein kinase-like (PK-like)"/>
    <property type="match status" value="1"/>
</dbReference>
<dbReference type="InterPro" id="IPR045272">
    <property type="entry name" value="ANXUR1/2-like"/>
</dbReference>
<protein>
    <recommendedName>
        <fullName evidence="3">Protein kinase domain-containing protein</fullName>
    </recommendedName>
</protein>
<dbReference type="OrthoDB" id="1734313at2759"/>
<evidence type="ECO:0000313" key="1">
    <source>
        <dbReference type="EMBL" id="KAD4180171.1"/>
    </source>
</evidence>
<reference evidence="1 2" key="1">
    <citation type="submission" date="2019-05" db="EMBL/GenBank/DDBJ databases">
        <title>Mikania micrantha, genome provides insights into the molecular mechanism of rapid growth.</title>
        <authorList>
            <person name="Liu B."/>
        </authorList>
    </citation>
    <scope>NUCLEOTIDE SEQUENCE [LARGE SCALE GENOMIC DNA]</scope>
    <source>
        <strain evidence="1">NLD-2019</strain>
        <tissue evidence="1">Leaf</tissue>
    </source>
</reference>
<dbReference type="PANTHER" id="PTHR27003">
    <property type="entry name" value="OS07G0166700 PROTEIN"/>
    <property type="match status" value="1"/>
</dbReference>
<gene>
    <name evidence="1" type="ORF">E3N88_28762</name>
</gene>
<dbReference type="GO" id="GO:0009506">
    <property type="term" value="C:plasmodesma"/>
    <property type="evidence" value="ECO:0007669"/>
    <property type="project" value="TreeGrafter"/>
</dbReference>
<accession>A0A5N6N0Y7</accession>
<sequence>MLSFRPVTVVYTLGMILLEVLYGRKTMSKDANEYRAKMVLYQNYEEGKQLQDMIAPNLTQMHPQSLYIFARTVSNCLKKHPGQDMDQIVNGLEEAFDIQWKHENALWMEKFAYLRIPLRQIKLATDDFADTYRINIYHDVYKAELNNFDRESALTIEEQNKDELPKKTVVIKRINKQNKTTKDFFAEIEMLTSYTTSLWRSRPENFRTWLLGHRLVVDDIYSLGVILYEILTRRLAYDPFYMEDKINRLRHLDAGKLKSMADPRIMEEAEYSLGTFSEITCRCLTLETLNERPTFEDVIKSLEKALHIQPNSNSVAVKSCPIIKPSSRLKRRHKSTVLFTIIKSREDHPRLNSSFVFHLIRKRTSLVLCVFLN</sequence>
<dbReference type="EMBL" id="SZYD01000014">
    <property type="protein sequence ID" value="KAD4180171.1"/>
    <property type="molecule type" value="Genomic_DNA"/>
</dbReference>
<proteinExistence type="predicted"/>
<evidence type="ECO:0000313" key="2">
    <source>
        <dbReference type="Proteomes" id="UP000326396"/>
    </source>
</evidence>
<dbReference type="GO" id="GO:0004714">
    <property type="term" value="F:transmembrane receptor protein tyrosine kinase activity"/>
    <property type="evidence" value="ECO:0007669"/>
    <property type="project" value="InterPro"/>
</dbReference>